<dbReference type="InterPro" id="IPR049704">
    <property type="entry name" value="Aminotrans_3_PPA_site"/>
</dbReference>
<sequence>MSLAFSTASRNIARSALRVQRSSTSYPGYRISLRPTTALHARNSGSVAADAAEAVHQNAITNPDPSENSKSAAFIREYEPYSLTTYARPGLILAQGKGCYIWDVEGRKYLDFTAGIAVNALGYGDEELSKILYEQSLNMIHSSNLYYNEWTGPLCKLLVERTLATKGMQSASRVFVSNSGSEANEAALKFARKYGKASRGGGDDKYEVVSFYNSFHGRTMGSLSATPNPKYQKPFAPLVPGFRYARYNDIAGLDVITKNTCAVIIEPIQGEGGVYVATPEFITALRKKCDEVDAVLIFDEIQCGLGRSGFLWAHEAFPAEAQPDILTMAKALGNGIPIGAAMVSERIAQAVKIGDHGTTFGGNPLATRVAHYVVDKLSTREFLEDVKHKAELFRAGLEQLKEKYPSVVTEIRGTGLIWGVQLNREPNAVVDAARLRGLLVITAGTNTIRIVPPLVVKEEEILQGIEILDDAIASL</sequence>
<keyword evidence="13" id="KW-1185">Reference proteome</keyword>
<organism evidence="12 13">
    <name type="scientific">Lipomyces tetrasporus</name>
    <dbReference type="NCBI Taxonomy" id="54092"/>
    <lineage>
        <taxon>Eukaryota</taxon>
        <taxon>Fungi</taxon>
        <taxon>Dikarya</taxon>
        <taxon>Ascomycota</taxon>
        <taxon>Saccharomycotina</taxon>
        <taxon>Lipomycetes</taxon>
        <taxon>Lipomycetales</taxon>
        <taxon>Lipomycetaceae</taxon>
        <taxon>Lipomyces</taxon>
    </lineage>
</organism>
<dbReference type="InterPro" id="IPR050103">
    <property type="entry name" value="Class-III_PLP-dep_AT"/>
</dbReference>
<keyword evidence="8" id="KW-0028">Amino-acid biosynthesis</keyword>
<comment type="subcellular location">
    <subcellularLocation>
        <location evidence="2">Mitochondrion</location>
    </subcellularLocation>
</comment>
<evidence type="ECO:0000256" key="5">
    <source>
        <dbReference type="ARBA" id="ARBA00012919"/>
    </source>
</evidence>
<evidence type="ECO:0000256" key="1">
    <source>
        <dbReference type="ARBA" id="ARBA00001933"/>
    </source>
</evidence>
<dbReference type="GO" id="GO:0005759">
    <property type="term" value="C:mitochondrial matrix"/>
    <property type="evidence" value="ECO:0007669"/>
    <property type="project" value="TreeGrafter"/>
</dbReference>
<dbReference type="InterPro" id="IPR005814">
    <property type="entry name" value="Aminotrans_3"/>
</dbReference>
<reference evidence="12" key="1">
    <citation type="submission" date="2023-03" db="EMBL/GenBank/DDBJ databases">
        <title>Near-Complete genome sequence of Lipomyces tetrasporous NRRL Y-64009, an oleaginous yeast capable of growing on lignocellulosic hydrolysates.</title>
        <authorList>
            <consortium name="Lawrence Berkeley National Laboratory"/>
            <person name="Jagtap S.S."/>
            <person name="Liu J.-J."/>
            <person name="Walukiewicz H.E."/>
            <person name="Pangilinan J."/>
            <person name="Lipzen A."/>
            <person name="Ahrendt S."/>
            <person name="Koriabine M."/>
            <person name="Cobaugh K."/>
            <person name="Salamov A."/>
            <person name="Yoshinaga Y."/>
            <person name="Ng V."/>
            <person name="Daum C."/>
            <person name="Grigoriev I.V."/>
            <person name="Slininger P.J."/>
            <person name="Dien B.S."/>
            <person name="Jin Y.-S."/>
            <person name="Rao C.V."/>
        </authorList>
    </citation>
    <scope>NUCLEOTIDE SEQUENCE</scope>
    <source>
        <strain evidence="12">NRRL Y-64009</strain>
    </source>
</reference>
<dbReference type="InterPro" id="IPR004636">
    <property type="entry name" value="AcOrn/SuccOrn_fam"/>
</dbReference>
<evidence type="ECO:0000256" key="7">
    <source>
        <dbReference type="ARBA" id="ARBA00022576"/>
    </source>
</evidence>
<evidence type="ECO:0000256" key="8">
    <source>
        <dbReference type="ARBA" id="ARBA00022605"/>
    </source>
</evidence>
<comment type="cofactor">
    <cofactor evidence="1">
        <name>pyridoxal 5'-phosphate</name>
        <dbReference type="ChEBI" id="CHEBI:597326"/>
    </cofactor>
</comment>
<dbReference type="InterPro" id="IPR015421">
    <property type="entry name" value="PyrdxlP-dep_Trfase_major"/>
</dbReference>
<dbReference type="PIRSF" id="PIRSF000521">
    <property type="entry name" value="Transaminase_4ab_Lys_Orn"/>
    <property type="match status" value="1"/>
</dbReference>
<dbReference type="EMBL" id="JARPMG010000001">
    <property type="protein sequence ID" value="KAJ8104239.1"/>
    <property type="molecule type" value="Genomic_DNA"/>
</dbReference>
<dbReference type="NCBIfam" id="NF002325">
    <property type="entry name" value="PRK01278.1"/>
    <property type="match status" value="1"/>
</dbReference>
<comment type="caution">
    <text evidence="12">The sequence shown here is derived from an EMBL/GenBank/DDBJ whole genome shotgun (WGS) entry which is preliminary data.</text>
</comment>
<comment type="similarity">
    <text evidence="4 11">Belongs to the class-III pyridoxal-phosphate-dependent aminotransferase family.</text>
</comment>
<dbReference type="RefSeq" id="XP_056047689.1">
    <property type="nucleotide sequence ID" value="XM_056184702.1"/>
</dbReference>
<dbReference type="Proteomes" id="UP001217417">
    <property type="component" value="Unassembled WGS sequence"/>
</dbReference>
<dbReference type="InterPro" id="IPR015424">
    <property type="entry name" value="PyrdxlP-dep_Trfase"/>
</dbReference>
<dbReference type="HAMAP" id="MF_01107">
    <property type="entry name" value="ArgD_aminotrans_3"/>
    <property type="match status" value="1"/>
</dbReference>
<dbReference type="FunFam" id="3.40.640.10:FF:000004">
    <property type="entry name" value="Acetylornithine aminotransferase"/>
    <property type="match status" value="1"/>
</dbReference>
<evidence type="ECO:0000256" key="11">
    <source>
        <dbReference type="RuleBase" id="RU003560"/>
    </source>
</evidence>
<dbReference type="GO" id="GO:0003992">
    <property type="term" value="F:N2-acetyl-L-ornithine:2-oxoglutarate 5-aminotransferase activity"/>
    <property type="evidence" value="ECO:0007669"/>
    <property type="project" value="UniProtKB-EC"/>
</dbReference>
<dbReference type="GO" id="GO:0042802">
    <property type="term" value="F:identical protein binding"/>
    <property type="evidence" value="ECO:0007669"/>
    <property type="project" value="TreeGrafter"/>
</dbReference>
<dbReference type="GeneID" id="80879868"/>
<dbReference type="EC" id="2.6.1.11" evidence="5"/>
<dbReference type="PANTHER" id="PTHR11986:SF79">
    <property type="entry name" value="ACETYLORNITHINE AMINOTRANSFERASE, MITOCHONDRIAL"/>
    <property type="match status" value="1"/>
</dbReference>
<evidence type="ECO:0000256" key="2">
    <source>
        <dbReference type="ARBA" id="ARBA00004173"/>
    </source>
</evidence>
<evidence type="ECO:0000256" key="6">
    <source>
        <dbReference type="ARBA" id="ARBA00021753"/>
    </source>
</evidence>
<comment type="pathway">
    <text evidence="3">Amino-acid biosynthesis; L-arginine biosynthesis; N(2)-acetyl-L-ornithine from L-glutamate: step 4/4.</text>
</comment>
<dbReference type="GO" id="GO:0030170">
    <property type="term" value="F:pyridoxal phosphate binding"/>
    <property type="evidence" value="ECO:0007669"/>
    <property type="project" value="InterPro"/>
</dbReference>
<proteinExistence type="inferred from homology"/>
<evidence type="ECO:0000256" key="9">
    <source>
        <dbReference type="ARBA" id="ARBA00022679"/>
    </source>
</evidence>
<accession>A0AAD7QZB8</accession>
<dbReference type="SUPFAM" id="SSF53383">
    <property type="entry name" value="PLP-dependent transferases"/>
    <property type="match status" value="1"/>
</dbReference>
<dbReference type="NCBIfam" id="TIGR00707">
    <property type="entry name" value="argD"/>
    <property type="match status" value="1"/>
</dbReference>
<protein>
    <recommendedName>
        <fullName evidence="6">Acetylornithine aminotransferase, mitochondrial</fullName>
        <ecNumber evidence="5">2.6.1.11</ecNumber>
    </recommendedName>
</protein>
<name>A0AAD7QZB8_9ASCO</name>
<dbReference type="Gene3D" id="3.40.640.10">
    <property type="entry name" value="Type I PLP-dependent aspartate aminotransferase-like (Major domain)"/>
    <property type="match status" value="1"/>
</dbReference>
<dbReference type="Pfam" id="PF00202">
    <property type="entry name" value="Aminotran_3"/>
    <property type="match status" value="1"/>
</dbReference>
<evidence type="ECO:0000313" key="12">
    <source>
        <dbReference type="EMBL" id="KAJ8104239.1"/>
    </source>
</evidence>
<keyword evidence="9 12" id="KW-0808">Transferase</keyword>
<dbReference type="PANTHER" id="PTHR11986">
    <property type="entry name" value="AMINOTRANSFERASE CLASS III"/>
    <property type="match status" value="1"/>
</dbReference>
<evidence type="ECO:0000313" key="13">
    <source>
        <dbReference type="Proteomes" id="UP001217417"/>
    </source>
</evidence>
<dbReference type="GO" id="GO:0006526">
    <property type="term" value="P:L-arginine biosynthetic process"/>
    <property type="evidence" value="ECO:0007669"/>
    <property type="project" value="UniProtKB-ARBA"/>
</dbReference>
<dbReference type="CDD" id="cd00610">
    <property type="entry name" value="OAT_like"/>
    <property type="match status" value="1"/>
</dbReference>
<dbReference type="InterPro" id="IPR015422">
    <property type="entry name" value="PyrdxlP-dep_Trfase_small"/>
</dbReference>
<evidence type="ECO:0000256" key="4">
    <source>
        <dbReference type="ARBA" id="ARBA00008954"/>
    </source>
</evidence>
<dbReference type="PROSITE" id="PS00600">
    <property type="entry name" value="AA_TRANSFER_CLASS_3"/>
    <property type="match status" value="1"/>
</dbReference>
<keyword evidence="7" id="KW-0032">Aminotransferase</keyword>
<gene>
    <name evidence="12" type="ORF">POJ06DRAFT_16216</name>
</gene>
<keyword evidence="10 11" id="KW-0663">Pyridoxal phosphate</keyword>
<dbReference type="AlphaFoldDB" id="A0AAD7QZB8"/>
<dbReference type="Gene3D" id="3.90.1150.10">
    <property type="entry name" value="Aspartate Aminotransferase, domain 1"/>
    <property type="match status" value="1"/>
</dbReference>
<evidence type="ECO:0000256" key="10">
    <source>
        <dbReference type="ARBA" id="ARBA00022898"/>
    </source>
</evidence>
<evidence type="ECO:0000256" key="3">
    <source>
        <dbReference type="ARBA" id="ARBA00005024"/>
    </source>
</evidence>